<name>A0ABV2PID9_9BACI</name>
<proteinExistence type="predicted"/>
<dbReference type="Gene3D" id="3.90.550.10">
    <property type="entry name" value="Spore Coat Polysaccharide Biosynthesis Protein SpsA, Chain A"/>
    <property type="match status" value="1"/>
</dbReference>
<dbReference type="RefSeq" id="WP_354471594.1">
    <property type="nucleotide sequence ID" value="NZ_JBEPSB010000006.1"/>
</dbReference>
<dbReference type="Proteomes" id="UP001549363">
    <property type="component" value="Unassembled WGS sequence"/>
</dbReference>
<comment type="caution">
    <text evidence="1">The sequence shown here is derived from an EMBL/GenBank/DDBJ whole genome shotgun (WGS) entry which is preliminary data.</text>
</comment>
<reference evidence="1 2" key="1">
    <citation type="submission" date="2024-06" db="EMBL/GenBank/DDBJ databases">
        <title>Sorghum-associated microbial communities from plants grown in Nebraska, USA.</title>
        <authorList>
            <person name="Schachtman D."/>
        </authorList>
    </citation>
    <scope>NUCLEOTIDE SEQUENCE [LARGE SCALE GENOMIC DNA]</scope>
    <source>
        <strain evidence="1 2">736</strain>
    </source>
</reference>
<sequence length="410" mass="48660">MKKPVAFIIFNRPDTTAIVFEEIRKYAPEQLFVIADGPRVYKNGEVQLCLETREVIQVNWDCDVTYIYSEENLGCQKRISSGLDEVFSYVEDAIILEDDCVPHEDFFVFCENLLDYYKNYEGIMAISGDNFQDNNFEIEESYYFSIFPHCWGWATWRRAWSKMDIEMKEWNAVKENNLFKEYWFDIYFEKYWTNIYDRVSNGEIDSWAYPWTFSCWYYRGKTILPKKNLVSNIGFGENATHTNSENKLLGNLPVHKMDFPLKHPTCLKTNFEADFYTSEKVYYVDTLKEHAMTNSMKIQLFKYLMDLRNLEDLFKNEVYIFGTGELGKMINSFFKANGYQIEKFIVSEPSEYNQNFDGVEVVEPTNLSEKKMKIIVSIEGKHDKEIIVKLKRIFKEDMVEIFSWKDLILS</sequence>
<accession>A0ABV2PID9</accession>
<dbReference type="InterPro" id="IPR029044">
    <property type="entry name" value="Nucleotide-diphossugar_trans"/>
</dbReference>
<gene>
    <name evidence="1" type="ORF">ABIA69_001851</name>
</gene>
<protein>
    <recommendedName>
        <fullName evidence="3">Hemolytic protein HlpA-like protein</fullName>
    </recommendedName>
</protein>
<evidence type="ECO:0008006" key="3">
    <source>
        <dbReference type="Google" id="ProtNLM"/>
    </source>
</evidence>
<keyword evidence="2" id="KW-1185">Reference proteome</keyword>
<organism evidence="1 2">
    <name type="scientific">Lysinibacillus parviboronicapiens</name>
    <dbReference type="NCBI Taxonomy" id="436516"/>
    <lineage>
        <taxon>Bacteria</taxon>
        <taxon>Bacillati</taxon>
        <taxon>Bacillota</taxon>
        <taxon>Bacilli</taxon>
        <taxon>Bacillales</taxon>
        <taxon>Bacillaceae</taxon>
        <taxon>Lysinibacillus</taxon>
    </lineage>
</organism>
<dbReference type="SUPFAM" id="SSF53448">
    <property type="entry name" value="Nucleotide-diphospho-sugar transferases"/>
    <property type="match status" value="1"/>
</dbReference>
<evidence type="ECO:0000313" key="1">
    <source>
        <dbReference type="EMBL" id="MET4560707.1"/>
    </source>
</evidence>
<dbReference type="Gene3D" id="3.40.50.720">
    <property type="entry name" value="NAD(P)-binding Rossmann-like Domain"/>
    <property type="match status" value="1"/>
</dbReference>
<dbReference type="EMBL" id="JBEPSB010000006">
    <property type="protein sequence ID" value="MET4560707.1"/>
    <property type="molecule type" value="Genomic_DNA"/>
</dbReference>
<evidence type="ECO:0000313" key="2">
    <source>
        <dbReference type="Proteomes" id="UP001549363"/>
    </source>
</evidence>